<reference evidence="2 3" key="1">
    <citation type="submission" date="2020-03" db="EMBL/GenBank/DDBJ databases">
        <title>Genomic Encyclopedia of Type Strains, Phase IV (KMG-IV): sequencing the most valuable type-strain genomes for metagenomic binning, comparative biology and taxonomic classification.</title>
        <authorList>
            <person name="Goeker M."/>
        </authorList>
    </citation>
    <scope>NUCLEOTIDE SEQUENCE [LARGE SCALE GENOMIC DNA]</scope>
    <source>
        <strain evidence="2 3">DSM 102865</strain>
    </source>
</reference>
<keyword evidence="3" id="KW-1185">Reference proteome</keyword>
<comment type="caution">
    <text evidence="2">The sequence shown here is derived from an EMBL/GenBank/DDBJ whole genome shotgun (WGS) entry which is preliminary data.</text>
</comment>
<feature type="signal peptide" evidence="1">
    <location>
        <begin position="1"/>
        <end position="21"/>
    </location>
</feature>
<keyword evidence="1" id="KW-0732">Signal</keyword>
<sequence length="55" mass="6138">MKHTLLLSLLFITLSTFKTIAQTKPFPNPEDSAKIAQAMSFLQAQDRNLQICGCI</sequence>
<gene>
    <name evidence="2" type="ORF">FHS68_005054</name>
</gene>
<dbReference type="EMBL" id="JAASQJ010000006">
    <property type="protein sequence ID" value="NIJ55861.1"/>
    <property type="molecule type" value="Genomic_DNA"/>
</dbReference>
<name>A0ABX0USB6_9BACT</name>
<dbReference type="Proteomes" id="UP001179181">
    <property type="component" value="Unassembled WGS sequence"/>
</dbReference>
<protein>
    <submittedName>
        <fullName evidence="2">Uncharacterized protein</fullName>
    </submittedName>
</protein>
<organism evidence="2 3">
    <name type="scientific">Dyadobacter arcticus</name>
    <dbReference type="NCBI Taxonomy" id="1078754"/>
    <lineage>
        <taxon>Bacteria</taxon>
        <taxon>Pseudomonadati</taxon>
        <taxon>Bacteroidota</taxon>
        <taxon>Cytophagia</taxon>
        <taxon>Cytophagales</taxon>
        <taxon>Spirosomataceae</taxon>
        <taxon>Dyadobacter</taxon>
    </lineage>
</organism>
<evidence type="ECO:0000313" key="2">
    <source>
        <dbReference type="EMBL" id="NIJ55861.1"/>
    </source>
</evidence>
<evidence type="ECO:0000256" key="1">
    <source>
        <dbReference type="SAM" id="SignalP"/>
    </source>
</evidence>
<feature type="chain" id="PRO_5047268639" evidence="1">
    <location>
        <begin position="22"/>
        <end position="55"/>
    </location>
</feature>
<dbReference type="RefSeq" id="WP_167276377.1">
    <property type="nucleotide sequence ID" value="NZ_JAASQJ010000006.1"/>
</dbReference>
<accession>A0ABX0USB6</accession>
<proteinExistence type="predicted"/>
<evidence type="ECO:0000313" key="3">
    <source>
        <dbReference type="Proteomes" id="UP001179181"/>
    </source>
</evidence>